<reference evidence="4" key="1">
    <citation type="submission" date="2022-11" db="UniProtKB">
        <authorList>
            <consortium name="WormBaseParasite"/>
        </authorList>
    </citation>
    <scope>IDENTIFICATION</scope>
</reference>
<name>A0A914PU16_9BILA</name>
<protein>
    <recommendedName>
        <fullName evidence="2">DUF7869 domain-containing protein</fullName>
    </recommendedName>
</protein>
<dbReference type="Pfam" id="PF25273">
    <property type="entry name" value="DUF7869"/>
    <property type="match status" value="1"/>
</dbReference>
<keyword evidence="3" id="KW-1185">Reference proteome</keyword>
<feature type="compositionally biased region" description="Polar residues" evidence="1">
    <location>
        <begin position="70"/>
        <end position="88"/>
    </location>
</feature>
<feature type="region of interest" description="Disordered" evidence="1">
    <location>
        <begin position="879"/>
        <end position="938"/>
    </location>
</feature>
<feature type="domain" description="DUF7869" evidence="2">
    <location>
        <begin position="587"/>
        <end position="757"/>
    </location>
</feature>
<dbReference type="PANTHER" id="PTHR33153:SF3">
    <property type="entry name" value="TRAFFICKING PROTEIN PARTICLE COMPLEX SUBUNIT 11 DOMAIN-CONTAINING PROTEIN"/>
    <property type="match status" value="1"/>
</dbReference>
<evidence type="ECO:0000256" key="1">
    <source>
        <dbReference type="SAM" id="MobiDB-lite"/>
    </source>
</evidence>
<dbReference type="PANTHER" id="PTHR33153">
    <property type="entry name" value="MYND-TYPE DOMAIN-CONTAINING PROTEIN"/>
    <property type="match status" value="1"/>
</dbReference>
<evidence type="ECO:0000313" key="3">
    <source>
        <dbReference type="Proteomes" id="UP000887578"/>
    </source>
</evidence>
<dbReference type="AlphaFoldDB" id="A0A914PU16"/>
<proteinExistence type="predicted"/>
<sequence>MSLTFLSAKAFSLSTVSKNDDRDKNINFNQNRKCCDPLLVPSSKSVPFAGHKKFGYDNESDDFRSEKSNRPSWKSVQNDFPPVSTNSFDYGKTDRLQRWKKDDDSPSKNSFSLHIASYEISVKNDEEITPNVLQKASKITEAMSGLSLKRVIPVGSSSIIHIPFEFPRQETGVPNNPEFMQFKASQKLLDPNNPVVSGSFDSTPSSSNPNTVSQSQDENPIYFNIEIVPLAPKSVIPEEEKDDLNFDIDKFADHCTSIVNADAAEVEQRYKNFWQHLPNSVSVVPVSDLTKSKCCVRCCCYKLSEDRIRRERLMLPTSSDSKDSIYYVLLNYHFILIRNCLKDDQFIFVIHHDVVCSNCFCQVYMICKNRFETCCKQILEGFKLPPPHGNSGRRPQHIVTLQRLGKLVSTIHKLAEPDPSGLGWLFPPGFTKDSLVQLAGYNTNKVINPSRELKRIAPTIHLHASNTKTKCDLCLNFKNLCQNDTCTPYERQVARMHYNSHLENINLDRQDYYIRRDASMNTNDVTSMAHDGMGMHMSKYPELKEHKGKKITDAAKMLNPLNISVVHRKCNTVYYNFKILKCKMLFLVRNSEDEIHCYWNTNQLGPSTSSAIITQSFHALSHCEILSNILSLQFDNCPVNKNYNLLGAFGLLLLWVPDLSKILICFNEVGHTHNDVDQKFGTIAKVTERREMYSPQGYVALVEEIFNNVKTNNVLLPVYDFESITTPIVDRFEKLKTNHFFELSKNTDGEVVVKISRFIRSEEFIMNDKSKDDSFLLFKQKPDLTKLPEIIPLSTFNSEKHTKLCKDAIGTVPPAGLAELNDVPNFLSNLPPPESFQQFLDRIKSKVVGPVAEIPRHPDLNNESMNEFLKRMNAKIFPIPDIPDASPETPSSVTTVQQTSSSSQKRREINAAQSEAELDAAEMPVPKKGRGRPRKNQD</sequence>
<feature type="region of interest" description="Disordered" evidence="1">
    <location>
        <begin position="59"/>
        <end position="91"/>
    </location>
</feature>
<organism evidence="3 4">
    <name type="scientific">Panagrolaimus davidi</name>
    <dbReference type="NCBI Taxonomy" id="227884"/>
    <lineage>
        <taxon>Eukaryota</taxon>
        <taxon>Metazoa</taxon>
        <taxon>Ecdysozoa</taxon>
        <taxon>Nematoda</taxon>
        <taxon>Chromadorea</taxon>
        <taxon>Rhabditida</taxon>
        <taxon>Tylenchina</taxon>
        <taxon>Panagrolaimomorpha</taxon>
        <taxon>Panagrolaimoidea</taxon>
        <taxon>Panagrolaimidae</taxon>
        <taxon>Panagrolaimus</taxon>
    </lineage>
</organism>
<feature type="compositionally biased region" description="Low complexity" evidence="1">
    <location>
        <begin position="196"/>
        <end position="216"/>
    </location>
</feature>
<feature type="region of interest" description="Disordered" evidence="1">
    <location>
        <begin position="193"/>
        <end position="216"/>
    </location>
</feature>
<dbReference type="Proteomes" id="UP000887578">
    <property type="component" value="Unplaced"/>
</dbReference>
<accession>A0A914PU16</accession>
<dbReference type="InterPro" id="IPR057191">
    <property type="entry name" value="DUF7869"/>
</dbReference>
<feature type="compositionally biased region" description="Basic residues" evidence="1">
    <location>
        <begin position="927"/>
        <end position="938"/>
    </location>
</feature>
<evidence type="ECO:0000313" key="4">
    <source>
        <dbReference type="WBParaSite" id="PDA_v2.g22220.t1"/>
    </source>
</evidence>
<evidence type="ECO:0000259" key="2">
    <source>
        <dbReference type="Pfam" id="PF25273"/>
    </source>
</evidence>
<feature type="compositionally biased region" description="Low complexity" evidence="1">
    <location>
        <begin position="891"/>
        <end position="903"/>
    </location>
</feature>
<dbReference type="WBParaSite" id="PDA_v2.g22220.t1">
    <property type="protein sequence ID" value="PDA_v2.g22220.t1"/>
    <property type="gene ID" value="PDA_v2.g22220"/>
</dbReference>